<feature type="region of interest" description="Disordered" evidence="1">
    <location>
        <begin position="1"/>
        <end position="34"/>
    </location>
</feature>
<evidence type="ECO:0000313" key="2">
    <source>
        <dbReference type="EMBL" id="KAK8051488.1"/>
    </source>
</evidence>
<proteinExistence type="predicted"/>
<protein>
    <recommendedName>
        <fullName evidence="4">HMG box domain-containing protein</fullName>
    </recommendedName>
</protein>
<keyword evidence="3" id="KW-1185">Reference proteome</keyword>
<reference evidence="2 3" key="1">
    <citation type="submission" date="2023-01" db="EMBL/GenBank/DDBJ databases">
        <title>Analysis of 21 Apiospora genomes using comparative genomics revels a genus with tremendous synthesis potential of carbohydrate active enzymes and secondary metabolites.</title>
        <authorList>
            <person name="Sorensen T."/>
        </authorList>
    </citation>
    <scope>NUCLEOTIDE SEQUENCE [LARGE SCALE GENOMIC DNA]</scope>
    <source>
        <strain evidence="2 3">CBS 33761</strain>
    </source>
</reference>
<feature type="region of interest" description="Disordered" evidence="1">
    <location>
        <begin position="227"/>
        <end position="337"/>
    </location>
</feature>
<organism evidence="2 3">
    <name type="scientific">Apiospora rasikravindrae</name>
    <dbReference type="NCBI Taxonomy" id="990691"/>
    <lineage>
        <taxon>Eukaryota</taxon>
        <taxon>Fungi</taxon>
        <taxon>Dikarya</taxon>
        <taxon>Ascomycota</taxon>
        <taxon>Pezizomycotina</taxon>
        <taxon>Sordariomycetes</taxon>
        <taxon>Xylariomycetidae</taxon>
        <taxon>Amphisphaeriales</taxon>
        <taxon>Apiosporaceae</taxon>
        <taxon>Apiospora</taxon>
    </lineage>
</organism>
<evidence type="ECO:0000256" key="1">
    <source>
        <dbReference type="SAM" id="MobiDB-lite"/>
    </source>
</evidence>
<name>A0ABR1TY34_9PEZI</name>
<feature type="region of interest" description="Disordered" evidence="1">
    <location>
        <begin position="187"/>
        <end position="210"/>
    </location>
</feature>
<feature type="compositionally biased region" description="Low complexity" evidence="1">
    <location>
        <begin position="235"/>
        <end position="266"/>
    </location>
</feature>
<feature type="compositionally biased region" description="Basic and acidic residues" evidence="1">
    <location>
        <begin position="268"/>
        <end position="280"/>
    </location>
</feature>
<feature type="compositionally biased region" description="Polar residues" evidence="1">
    <location>
        <begin position="326"/>
        <end position="337"/>
    </location>
</feature>
<evidence type="ECO:0000313" key="3">
    <source>
        <dbReference type="Proteomes" id="UP001444661"/>
    </source>
</evidence>
<sequence>MSANNLRPTAQPFVPGVSQQQQQQSPGSAQVVHTPSFPVHSQYGLAPAPYQPMYQQPSDMIVHSSTYMPPQQPFYSPLPPQGPFLVRPFVPGAPYPGQISHGPVPYYSAAPRPLPKWNLRSRVSYEILRTTYPPPKGFYKPLWNEASFTLKQQYPKWELDPESREWQKMLKKFYKMMRDLRLKDEKARDQKALRKQKVEEPNRPNDAEEWVEEFNADTRRQLAALTTEEGAVQDAHSSPSAGSAGSPSHSPEEVVVAASAPQAEAAEATEKPEEEKKPTDPRQQIPKPVLTLPACRKGLDKPQGNGSASKYAHGFLRNSKSKRTPRSSINNSSTVKR</sequence>
<dbReference type="Proteomes" id="UP001444661">
    <property type="component" value="Unassembled WGS sequence"/>
</dbReference>
<dbReference type="EMBL" id="JAQQWK010000002">
    <property type="protein sequence ID" value="KAK8051488.1"/>
    <property type="molecule type" value="Genomic_DNA"/>
</dbReference>
<comment type="caution">
    <text evidence="2">The sequence shown here is derived from an EMBL/GenBank/DDBJ whole genome shotgun (WGS) entry which is preliminary data.</text>
</comment>
<accession>A0ABR1TY34</accession>
<feature type="compositionally biased region" description="Low complexity" evidence="1">
    <location>
        <begin position="11"/>
        <end position="32"/>
    </location>
</feature>
<gene>
    <name evidence="2" type="ORF">PG993_002873</name>
</gene>
<feature type="compositionally biased region" description="Basic and acidic residues" evidence="1">
    <location>
        <begin position="187"/>
        <end position="206"/>
    </location>
</feature>
<evidence type="ECO:0008006" key="4">
    <source>
        <dbReference type="Google" id="ProtNLM"/>
    </source>
</evidence>